<keyword evidence="1" id="KW-0732">Signal</keyword>
<gene>
    <name evidence="2" type="ORF">K458DRAFT_390259</name>
</gene>
<reference evidence="2" key="1">
    <citation type="journal article" date="2020" name="Stud. Mycol.">
        <title>101 Dothideomycetes genomes: a test case for predicting lifestyles and emergence of pathogens.</title>
        <authorList>
            <person name="Haridas S."/>
            <person name="Albert R."/>
            <person name="Binder M."/>
            <person name="Bloem J."/>
            <person name="Labutti K."/>
            <person name="Salamov A."/>
            <person name="Andreopoulos B."/>
            <person name="Baker S."/>
            <person name="Barry K."/>
            <person name="Bills G."/>
            <person name="Bluhm B."/>
            <person name="Cannon C."/>
            <person name="Castanera R."/>
            <person name="Culley D."/>
            <person name="Daum C."/>
            <person name="Ezra D."/>
            <person name="Gonzalez J."/>
            <person name="Henrissat B."/>
            <person name="Kuo A."/>
            <person name="Liang C."/>
            <person name="Lipzen A."/>
            <person name="Lutzoni F."/>
            <person name="Magnuson J."/>
            <person name="Mondo S."/>
            <person name="Nolan M."/>
            <person name="Ohm R."/>
            <person name="Pangilinan J."/>
            <person name="Park H.-J."/>
            <person name="Ramirez L."/>
            <person name="Alfaro M."/>
            <person name="Sun H."/>
            <person name="Tritt A."/>
            <person name="Yoshinaga Y."/>
            <person name="Zwiers L.-H."/>
            <person name="Turgeon B."/>
            <person name="Goodwin S."/>
            <person name="Spatafora J."/>
            <person name="Crous P."/>
            <person name="Grigoriev I."/>
        </authorList>
    </citation>
    <scope>NUCLEOTIDE SEQUENCE</scope>
    <source>
        <strain evidence="2">CBS 122367</strain>
    </source>
</reference>
<evidence type="ECO:0000256" key="1">
    <source>
        <dbReference type="SAM" id="SignalP"/>
    </source>
</evidence>
<proteinExistence type="predicted"/>
<dbReference type="AlphaFoldDB" id="A0A6G1IYE1"/>
<feature type="chain" id="PRO_5026023659" evidence="1">
    <location>
        <begin position="21"/>
        <end position="134"/>
    </location>
</feature>
<organism evidence="2 3">
    <name type="scientific">Lentithecium fluviatile CBS 122367</name>
    <dbReference type="NCBI Taxonomy" id="1168545"/>
    <lineage>
        <taxon>Eukaryota</taxon>
        <taxon>Fungi</taxon>
        <taxon>Dikarya</taxon>
        <taxon>Ascomycota</taxon>
        <taxon>Pezizomycotina</taxon>
        <taxon>Dothideomycetes</taxon>
        <taxon>Pleosporomycetidae</taxon>
        <taxon>Pleosporales</taxon>
        <taxon>Massarineae</taxon>
        <taxon>Lentitheciaceae</taxon>
        <taxon>Lentithecium</taxon>
    </lineage>
</organism>
<name>A0A6G1IYE1_9PLEO</name>
<accession>A0A6G1IYE1</accession>
<dbReference type="EMBL" id="MU005585">
    <property type="protein sequence ID" value="KAF2682983.1"/>
    <property type="molecule type" value="Genomic_DNA"/>
</dbReference>
<evidence type="ECO:0000313" key="2">
    <source>
        <dbReference type="EMBL" id="KAF2682983.1"/>
    </source>
</evidence>
<sequence>MASTAPYAILFVLLENFVESADQTLSVLKHYSIITDYYIRSVLNPEAASQHVANAKQEWEGCPPRKLDLSFVDRSRARYPAFDNMGIDYHGSRCSTFETYIYDVLFNSGKQHFLIKNTLLNQPHYEAQPEDSDD</sequence>
<feature type="signal peptide" evidence="1">
    <location>
        <begin position="1"/>
        <end position="20"/>
    </location>
</feature>
<keyword evidence="3" id="KW-1185">Reference proteome</keyword>
<protein>
    <submittedName>
        <fullName evidence="2">Uncharacterized protein</fullName>
    </submittedName>
</protein>
<evidence type="ECO:0000313" key="3">
    <source>
        <dbReference type="Proteomes" id="UP000799291"/>
    </source>
</evidence>
<dbReference type="Proteomes" id="UP000799291">
    <property type="component" value="Unassembled WGS sequence"/>
</dbReference>